<dbReference type="GeneID" id="63801414"/>
<dbReference type="EMBL" id="MCFD01000001">
    <property type="protein sequence ID" value="ORX74764.1"/>
    <property type="molecule type" value="Genomic_DNA"/>
</dbReference>
<comment type="caution">
    <text evidence="2">The sequence shown here is derived from an EMBL/GenBank/DDBJ whole genome shotgun (WGS) entry which is preliminary data.</text>
</comment>
<dbReference type="PANTHER" id="PTHR16537">
    <property type="entry name" value="SJOEGREN SYNDROME/SCLERODERMA AUTOANTIGEN 1"/>
    <property type="match status" value="1"/>
</dbReference>
<protein>
    <submittedName>
        <fullName evidence="2">Uncharacterized protein</fullName>
    </submittedName>
</protein>
<evidence type="ECO:0000313" key="3">
    <source>
        <dbReference type="Proteomes" id="UP000193922"/>
    </source>
</evidence>
<dbReference type="RefSeq" id="XP_040747975.1">
    <property type="nucleotide sequence ID" value="XM_040884766.1"/>
</dbReference>
<dbReference type="AlphaFoldDB" id="A0A1Y1WNQ7"/>
<dbReference type="Proteomes" id="UP000193922">
    <property type="component" value="Unassembled WGS sequence"/>
</dbReference>
<name>A0A1Y1WNQ7_9FUNG</name>
<gene>
    <name evidence="2" type="ORF">DL89DRAFT_22562</name>
</gene>
<dbReference type="InterPro" id="IPR051888">
    <property type="entry name" value="UPF0148_domain"/>
</dbReference>
<sequence length="267" mass="29534">MSKLDIVTGRMSKLMLRRWPMLAEQCPKDGCHAPLMRNPETGESKCVWHDAHELFPDELTEEEVQDKISETAEASVGESEEVEEPIDTEKERMLKERRAQSDLASELIGKKMLEGWAMMDKMCPNESCRAVPLVKDREEVQYCVICERRYMDEAAYKKRYGSIPDAGPSKPAAPSRAPVAAAPAAAAEITEKKAPAKADSTAVQKRSEPRDVAPIDADSISVAVKALEDKVVSLSQQLSTTTHYKDVERIAKAISACAKAIKACRDL</sequence>
<reference evidence="2 3" key="1">
    <citation type="submission" date="2016-07" db="EMBL/GenBank/DDBJ databases">
        <title>Pervasive Adenine N6-methylation of Active Genes in Fungi.</title>
        <authorList>
            <consortium name="DOE Joint Genome Institute"/>
            <person name="Mondo S.J."/>
            <person name="Dannebaum R.O."/>
            <person name="Kuo R.C."/>
            <person name="Labutti K."/>
            <person name="Haridas S."/>
            <person name="Kuo A."/>
            <person name="Salamov A."/>
            <person name="Ahrendt S.R."/>
            <person name="Lipzen A."/>
            <person name="Sullivan W."/>
            <person name="Andreopoulos W.B."/>
            <person name="Clum A."/>
            <person name="Lindquist E."/>
            <person name="Daum C."/>
            <person name="Ramamoorthy G.K."/>
            <person name="Gryganskyi A."/>
            <person name="Culley D."/>
            <person name="Magnuson J.K."/>
            <person name="James T.Y."/>
            <person name="O'Malley M.A."/>
            <person name="Stajich J.E."/>
            <person name="Spatafora J.W."/>
            <person name="Visel A."/>
            <person name="Grigoriev I.V."/>
        </authorList>
    </citation>
    <scope>NUCLEOTIDE SEQUENCE [LARGE SCALE GENOMIC DNA]</scope>
    <source>
        <strain evidence="2 3">ATCC 12442</strain>
    </source>
</reference>
<dbReference type="STRING" id="61395.A0A1Y1WNQ7"/>
<evidence type="ECO:0000256" key="1">
    <source>
        <dbReference type="SAM" id="MobiDB-lite"/>
    </source>
</evidence>
<evidence type="ECO:0000313" key="2">
    <source>
        <dbReference type="EMBL" id="ORX74764.1"/>
    </source>
</evidence>
<feature type="region of interest" description="Disordered" evidence="1">
    <location>
        <begin position="188"/>
        <end position="211"/>
    </location>
</feature>
<dbReference type="PANTHER" id="PTHR16537:SF1">
    <property type="entry name" value="PROTEIN ZNRD2"/>
    <property type="match status" value="1"/>
</dbReference>
<organism evidence="2 3">
    <name type="scientific">Linderina pennispora</name>
    <dbReference type="NCBI Taxonomy" id="61395"/>
    <lineage>
        <taxon>Eukaryota</taxon>
        <taxon>Fungi</taxon>
        <taxon>Fungi incertae sedis</taxon>
        <taxon>Zoopagomycota</taxon>
        <taxon>Kickxellomycotina</taxon>
        <taxon>Kickxellomycetes</taxon>
        <taxon>Kickxellales</taxon>
        <taxon>Kickxellaceae</taxon>
        <taxon>Linderina</taxon>
    </lineage>
</organism>
<dbReference type="Pfam" id="PF06677">
    <property type="entry name" value="Auto_anti-p27"/>
    <property type="match status" value="2"/>
</dbReference>
<dbReference type="OrthoDB" id="28939at2759"/>
<proteinExistence type="predicted"/>
<dbReference type="InterPro" id="IPR009563">
    <property type="entry name" value="SSSCA1"/>
</dbReference>
<accession>A0A1Y1WNQ7</accession>
<keyword evidence="3" id="KW-1185">Reference proteome</keyword>